<reference evidence="1" key="1">
    <citation type="journal article" date="2020" name="Stud. Mycol.">
        <title>101 Dothideomycetes genomes: a test case for predicting lifestyles and emergence of pathogens.</title>
        <authorList>
            <person name="Haridas S."/>
            <person name="Albert R."/>
            <person name="Binder M."/>
            <person name="Bloem J."/>
            <person name="Labutti K."/>
            <person name="Salamov A."/>
            <person name="Andreopoulos B."/>
            <person name="Baker S."/>
            <person name="Barry K."/>
            <person name="Bills G."/>
            <person name="Bluhm B."/>
            <person name="Cannon C."/>
            <person name="Castanera R."/>
            <person name="Culley D."/>
            <person name="Daum C."/>
            <person name="Ezra D."/>
            <person name="Gonzalez J."/>
            <person name="Henrissat B."/>
            <person name="Kuo A."/>
            <person name="Liang C."/>
            <person name="Lipzen A."/>
            <person name="Lutzoni F."/>
            <person name="Magnuson J."/>
            <person name="Mondo S."/>
            <person name="Nolan M."/>
            <person name="Ohm R."/>
            <person name="Pangilinan J."/>
            <person name="Park H.-J."/>
            <person name="Ramirez L."/>
            <person name="Alfaro M."/>
            <person name="Sun H."/>
            <person name="Tritt A."/>
            <person name="Yoshinaga Y."/>
            <person name="Zwiers L.-H."/>
            <person name="Turgeon B."/>
            <person name="Goodwin S."/>
            <person name="Spatafora J."/>
            <person name="Crous P."/>
            <person name="Grigoriev I."/>
        </authorList>
    </citation>
    <scope>NUCLEOTIDE SEQUENCE</scope>
    <source>
        <strain evidence="1">CBS 260.36</strain>
    </source>
</reference>
<evidence type="ECO:0000313" key="1">
    <source>
        <dbReference type="EMBL" id="KAF2150466.1"/>
    </source>
</evidence>
<organism evidence="1 2">
    <name type="scientific">Myriangium duriaei CBS 260.36</name>
    <dbReference type="NCBI Taxonomy" id="1168546"/>
    <lineage>
        <taxon>Eukaryota</taxon>
        <taxon>Fungi</taxon>
        <taxon>Dikarya</taxon>
        <taxon>Ascomycota</taxon>
        <taxon>Pezizomycotina</taxon>
        <taxon>Dothideomycetes</taxon>
        <taxon>Dothideomycetidae</taxon>
        <taxon>Myriangiales</taxon>
        <taxon>Myriangiaceae</taxon>
        <taxon>Myriangium</taxon>
    </lineage>
</organism>
<evidence type="ECO:0000313" key="2">
    <source>
        <dbReference type="Proteomes" id="UP000799439"/>
    </source>
</evidence>
<keyword evidence="2" id="KW-1185">Reference proteome</keyword>
<protein>
    <submittedName>
        <fullName evidence="1">Uncharacterized protein</fullName>
    </submittedName>
</protein>
<sequence>MLCLTTNFERSCNMLVVPVCADNAAACLSTFPLRLWPIAQAPKDKPARCVTRKCGSSIETDRMHTGRRVGHITYPCNRSSTDANLKQACLVHSDRARPLTPQRKALRHHHACEQVMRHSIVLLRLSFPSCSASDIHLRIDSCARMPTRTLFIPCRTDVHLLLMVLIGRRTLNCGVDSPCLRRGVIITIVAGVF</sequence>
<accession>A0A9P4IVM3</accession>
<name>A0A9P4IVM3_9PEZI</name>
<proteinExistence type="predicted"/>
<dbReference type="AlphaFoldDB" id="A0A9P4IVM3"/>
<dbReference type="EMBL" id="ML996089">
    <property type="protein sequence ID" value="KAF2150466.1"/>
    <property type="molecule type" value="Genomic_DNA"/>
</dbReference>
<comment type="caution">
    <text evidence="1">The sequence shown here is derived from an EMBL/GenBank/DDBJ whole genome shotgun (WGS) entry which is preliminary data.</text>
</comment>
<gene>
    <name evidence="1" type="ORF">K461DRAFT_176948</name>
</gene>
<dbReference type="Proteomes" id="UP000799439">
    <property type="component" value="Unassembled WGS sequence"/>
</dbReference>